<evidence type="ECO:0000256" key="1">
    <source>
        <dbReference type="ARBA" id="ARBA00023002"/>
    </source>
</evidence>
<dbReference type="InterPro" id="IPR010031">
    <property type="entry name" value="FAD_lactone_oxidase-like"/>
</dbReference>
<organism evidence="3 4">
    <name type="scientific">Streptomyces hyderabadensis</name>
    <dbReference type="NCBI Taxonomy" id="598549"/>
    <lineage>
        <taxon>Bacteria</taxon>
        <taxon>Bacillati</taxon>
        <taxon>Actinomycetota</taxon>
        <taxon>Actinomycetes</taxon>
        <taxon>Kitasatosporales</taxon>
        <taxon>Streptomycetaceae</taxon>
        <taxon>Streptomyces</taxon>
    </lineage>
</organism>
<dbReference type="RefSeq" id="WP_226025715.1">
    <property type="nucleotide sequence ID" value="NZ_BAABIV010000021.1"/>
</dbReference>
<reference evidence="4" key="1">
    <citation type="journal article" date="2019" name="Int. J. Syst. Evol. Microbiol.">
        <title>The Global Catalogue of Microorganisms (GCM) 10K type strain sequencing project: providing services to taxonomists for standard genome sequencing and annotation.</title>
        <authorList>
            <consortium name="The Broad Institute Genomics Platform"/>
            <consortium name="The Broad Institute Genome Sequencing Center for Infectious Disease"/>
            <person name="Wu L."/>
            <person name="Ma J."/>
        </authorList>
    </citation>
    <scope>NUCLEOTIDE SEQUENCE [LARGE SCALE GENOMIC DNA]</scope>
    <source>
        <strain evidence="4">JCM 17657</strain>
    </source>
</reference>
<name>A0ABP9II64_9ACTN</name>
<dbReference type="SUPFAM" id="SSF56176">
    <property type="entry name" value="FAD-binding/transporter-associated domain-like"/>
    <property type="match status" value="1"/>
</dbReference>
<dbReference type="Gene3D" id="1.10.45.10">
    <property type="entry name" value="Vanillyl-alcohol Oxidase, Chain A, domain 4"/>
    <property type="match status" value="1"/>
</dbReference>
<sequence length="461" mass="49861">MSADTVRDTDSYADWGTVTGWGRTAPTGALVVRPRTYEEAAVAVRDCGVRGGIARGLGRAYGDAAQNAGGAVLDMTALDRVHAVDVAGGTVLCDAGVSLHRLMEVLLPLGWFVPVTPGTRYVTVGGAIGADIHGKNHHVSGSFARHVLSLELLTADGRVRTVAPGTPLFDATAGGMGLTGVILTATLRLQPVETALMSVDTERADDLDDLMARLTATDHRYRYSVAWIDLLARGRATGRAVLTRGDHAPLDALPARSRARRAPLAFRTSRLPATPDFLPGGLLGRTSVGLFNEVWYRKAPRCSRGRLQRISTFFHPLDGVPHWNRVYGRGGFVQYQFVVGHGREEALRRIVGRISARRCPSFLAVLKRFGAADPGWLSFPVPGWTLALDIPARLPGLGAFLDELDEEVAHAGGRVYLAKDSRLRPELLAAMYPRLDDFRALRAELDPRGVFVSDLARRLAL</sequence>
<accession>A0ABP9II64</accession>
<evidence type="ECO:0000259" key="2">
    <source>
        <dbReference type="PROSITE" id="PS51387"/>
    </source>
</evidence>
<keyword evidence="1" id="KW-0560">Oxidoreductase</keyword>
<comment type="caution">
    <text evidence="3">The sequence shown here is derived from an EMBL/GenBank/DDBJ whole genome shotgun (WGS) entry which is preliminary data.</text>
</comment>
<dbReference type="Pfam" id="PF04030">
    <property type="entry name" value="ALO"/>
    <property type="match status" value="1"/>
</dbReference>
<proteinExistence type="predicted"/>
<dbReference type="PANTHER" id="PTHR43762">
    <property type="entry name" value="L-GULONOLACTONE OXIDASE"/>
    <property type="match status" value="1"/>
</dbReference>
<evidence type="ECO:0000313" key="4">
    <source>
        <dbReference type="Proteomes" id="UP001500610"/>
    </source>
</evidence>
<keyword evidence="4" id="KW-1185">Reference proteome</keyword>
<dbReference type="PROSITE" id="PS51387">
    <property type="entry name" value="FAD_PCMH"/>
    <property type="match status" value="1"/>
</dbReference>
<dbReference type="InterPro" id="IPR007173">
    <property type="entry name" value="ALO_C"/>
</dbReference>
<dbReference type="EMBL" id="BAABIV010000021">
    <property type="protein sequence ID" value="GAA4998115.1"/>
    <property type="molecule type" value="Genomic_DNA"/>
</dbReference>
<dbReference type="InterPro" id="IPR016169">
    <property type="entry name" value="FAD-bd_PCMH_sub2"/>
</dbReference>
<evidence type="ECO:0000313" key="3">
    <source>
        <dbReference type="EMBL" id="GAA4998115.1"/>
    </source>
</evidence>
<dbReference type="Proteomes" id="UP001500610">
    <property type="component" value="Unassembled WGS sequence"/>
</dbReference>
<feature type="domain" description="FAD-binding PCMH-type" evidence="2">
    <location>
        <begin position="24"/>
        <end position="192"/>
    </location>
</feature>
<dbReference type="InterPro" id="IPR036318">
    <property type="entry name" value="FAD-bd_PCMH-like_sf"/>
</dbReference>
<dbReference type="InterPro" id="IPR016171">
    <property type="entry name" value="Vanillyl_alc_oxidase_C-sub2"/>
</dbReference>
<dbReference type="PANTHER" id="PTHR43762:SF1">
    <property type="entry name" value="D-ARABINONO-1,4-LACTONE OXIDASE"/>
    <property type="match status" value="1"/>
</dbReference>
<dbReference type="InterPro" id="IPR006094">
    <property type="entry name" value="Oxid_FAD_bind_N"/>
</dbReference>
<dbReference type="Gene3D" id="3.30.465.10">
    <property type="match status" value="1"/>
</dbReference>
<protein>
    <submittedName>
        <fullName evidence="3">FAD-binding oxidoreductase</fullName>
    </submittedName>
</protein>
<gene>
    <name evidence="3" type="ORF">GCM10023257_46520</name>
</gene>
<dbReference type="InterPro" id="IPR016166">
    <property type="entry name" value="FAD-bd_PCMH"/>
</dbReference>
<dbReference type="Pfam" id="PF01565">
    <property type="entry name" value="FAD_binding_4"/>
    <property type="match status" value="1"/>
</dbReference>